<organism evidence="1">
    <name type="scientific">uncultured Thiotrichaceae bacterium</name>
    <dbReference type="NCBI Taxonomy" id="298394"/>
    <lineage>
        <taxon>Bacteria</taxon>
        <taxon>Pseudomonadati</taxon>
        <taxon>Pseudomonadota</taxon>
        <taxon>Gammaproteobacteria</taxon>
        <taxon>Thiotrichales</taxon>
        <taxon>Thiotrichaceae</taxon>
        <taxon>environmental samples</taxon>
    </lineage>
</organism>
<sequence length="140" mass="16301">MQKPRSLVDDILIRRLKQVDNLSNVIFEAMNLPKEQHKIWVVSNMRQLTVMCEDSILATQIRMQQEAILDYFRKKNNLKFDELRIKLVAPERVFKPRANKATKHMPSITASKTIAAIADGIDDEELRESLLRLTGKKRQD</sequence>
<gene>
    <name evidence="1" type="ORF">HELGO_WM16897</name>
</gene>
<evidence type="ECO:0000313" key="1">
    <source>
        <dbReference type="EMBL" id="CAA6816387.1"/>
    </source>
</evidence>
<proteinExistence type="predicted"/>
<dbReference type="EMBL" id="CACVAY010000075">
    <property type="protein sequence ID" value="CAA6816387.1"/>
    <property type="molecule type" value="Genomic_DNA"/>
</dbReference>
<accession>A0A6S6TDU3</accession>
<name>A0A6S6TDU3_9GAMM</name>
<evidence type="ECO:0008006" key="2">
    <source>
        <dbReference type="Google" id="ProtNLM"/>
    </source>
</evidence>
<dbReference type="AlphaFoldDB" id="A0A6S6TDU3"/>
<reference evidence="1" key="1">
    <citation type="submission" date="2020-01" db="EMBL/GenBank/DDBJ databases">
        <authorList>
            <person name="Meier V. D."/>
            <person name="Meier V D."/>
        </authorList>
    </citation>
    <scope>NUCLEOTIDE SEQUENCE</scope>
    <source>
        <strain evidence="1">HLG_WM_MAG_07</strain>
    </source>
</reference>
<protein>
    <recommendedName>
        <fullName evidence="2">DUF721 domain-containing protein</fullName>
    </recommendedName>
</protein>